<evidence type="ECO:0000256" key="6">
    <source>
        <dbReference type="ARBA" id="ARBA00023065"/>
    </source>
</evidence>
<dbReference type="InterPro" id="IPR020966">
    <property type="entry name" value="ALMT"/>
</dbReference>
<organism evidence="11 12">
    <name type="scientific">Elaeis guineensis var. tenera</name>
    <name type="common">Oil palm</name>
    <dbReference type="NCBI Taxonomy" id="51953"/>
    <lineage>
        <taxon>Eukaryota</taxon>
        <taxon>Viridiplantae</taxon>
        <taxon>Streptophyta</taxon>
        <taxon>Embryophyta</taxon>
        <taxon>Tracheophyta</taxon>
        <taxon>Spermatophyta</taxon>
        <taxon>Magnoliopsida</taxon>
        <taxon>Liliopsida</taxon>
        <taxon>Arecaceae</taxon>
        <taxon>Arecoideae</taxon>
        <taxon>Cocoseae</taxon>
        <taxon>Elaeidinae</taxon>
        <taxon>Elaeis</taxon>
    </lineage>
</organism>
<keyword evidence="6" id="KW-0406">Ion transport</keyword>
<dbReference type="GeneID" id="105054685"/>
<evidence type="ECO:0000256" key="1">
    <source>
        <dbReference type="ARBA" id="ARBA00004141"/>
    </source>
</evidence>
<evidence type="ECO:0000256" key="3">
    <source>
        <dbReference type="ARBA" id="ARBA00022448"/>
    </source>
</evidence>
<dbReference type="GO" id="GO:0015743">
    <property type="term" value="P:malate transport"/>
    <property type="evidence" value="ECO:0007669"/>
    <property type="project" value="InterPro"/>
</dbReference>
<keyword evidence="4 10" id="KW-0812">Transmembrane</keyword>
<evidence type="ECO:0000256" key="2">
    <source>
        <dbReference type="ARBA" id="ARBA00007079"/>
    </source>
</evidence>
<dbReference type="KEGG" id="egu:105054685"/>
<protein>
    <submittedName>
        <fullName evidence="12">Aluminum-activated malate transporter 10-like</fullName>
    </submittedName>
</protein>
<dbReference type="RefSeq" id="XP_010934557.1">
    <property type="nucleotide sequence ID" value="XM_010936255.1"/>
</dbReference>
<keyword evidence="11" id="KW-1185">Reference proteome</keyword>
<name>A0A6I9S744_ELAGV</name>
<feature type="transmembrane region" description="Helical" evidence="10">
    <location>
        <begin position="210"/>
        <end position="231"/>
    </location>
</feature>
<dbReference type="AlphaFoldDB" id="A0A6I9S744"/>
<evidence type="ECO:0000256" key="7">
    <source>
        <dbReference type="ARBA" id="ARBA00023136"/>
    </source>
</evidence>
<evidence type="ECO:0000256" key="5">
    <source>
        <dbReference type="ARBA" id="ARBA00022989"/>
    </source>
</evidence>
<gene>
    <name evidence="12" type="primary">LOC105054685</name>
</gene>
<feature type="region of interest" description="Disordered" evidence="9">
    <location>
        <begin position="447"/>
        <end position="467"/>
    </location>
</feature>
<evidence type="ECO:0000256" key="4">
    <source>
        <dbReference type="ARBA" id="ARBA00022692"/>
    </source>
</evidence>
<dbReference type="PANTHER" id="PTHR31086">
    <property type="entry name" value="ALUMINUM-ACTIVATED MALATE TRANSPORTER 10"/>
    <property type="match status" value="1"/>
</dbReference>
<feature type="transmembrane region" description="Helical" evidence="10">
    <location>
        <begin position="179"/>
        <end position="198"/>
    </location>
</feature>
<accession>A0A6I9S744</accession>
<sequence>MASGKEVAQGLQWRVMVPCGTSLKLEMESGSIDQEGLWLYHLVLAAKLKVSGFMKKAWKIGADDPRKVVHGIKVGLALALVSVFYYTRPLYDGVGGTAMWAIMTVVVVFEFTVGGSLYKGLNRAIATLSAGALAVGIHWLASKSKETAEHIILGSAVFFLSSAATFSRFIPTVKVQFDYGITIFILTFSLVALSGYRVDELFDLAKRRLTTIAIGVSICLLVCILICPVWAGEDLHLLITRNMEKLADSLVVCVDKYLKEGGIDGDKEASCQNLQGYKCVLNSKASEDSLANLARWEPAHGRFSFRYPWRQYQKVSAAMRDCAYCIETLNSCINSETQAPHSIKKHISDVCVKLSLECSKVLKELASSIKSMKKSARINYLVGEMNNAVEELLDAFRSLQQADSVPLFESLPVVTVASLLIEISVRTDRVVDAVEDLASLACFEPADSEKPELSKPPTSSVSSIVSQGEDAMKALQQV</sequence>
<feature type="compositionally biased region" description="Polar residues" evidence="9">
    <location>
        <begin position="456"/>
        <end position="466"/>
    </location>
</feature>
<evidence type="ECO:0000256" key="9">
    <source>
        <dbReference type="SAM" id="MobiDB-lite"/>
    </source>
</evidence>
<dbReference type="Pfam" id="PF11744">
    <property type="entry name" value="ALMT"/>
    <property type="match status" value="1"/>
</dbReference>
<dbReference type="InParanoid" id="A0A6I9S744"/>
<feature type="transmembrane region" description="Helical" evidence="10">
    <location>
        <begin position="148"/>
        <end position="167"/>
    </location>
</feature>
<dbReference type="OrthoDB" id="68611at2759"/>
<evidence type="ECO:0000313" key="11">
    <source>
        <dbReference type="Proteomes" id="UP000504607"/>
    </source>
</evidence>
<feature type="transmembrane region" description="Helical" evidence="10">
    <location>
        <begin position="68"/>
        <end position="86"/>
    </location>
</feature>
<comment type="subcellular location">
    <subcellularLocation>
        <location evidence="1">Membrane</location>
        <topology evidence="1">Multi-pass membrane protein</topology>
    </subcellularLocation>
</comment>
<feature type="transmembrane region" description="Helical" evidence="10">
    <location>
        <begin position="98"/>
        <end position="118"/>
    </location>
</feature>
<evidence type="ECO:0000256" key="10">
    <source>
        <dbReference type="SAM" id="Phobius"/>
    </source>
</evidence>
<dbReference type="Proteomes" id="UP000504607">
    <property type="component" value="Chromosome 12"/>
</dbReference>
<dbReference type="GO" id="GO:0034220">
    <property type="term" value="P:monoatomic ion transmembrane transport"/>
    <property type="evidence" value="ECO:0007669"/>
    <property type="project" value="UniProtKB-KW"/>
</dbReference>
<keyword evidence="3" id="KW-0813">Transport</keyword>
<reference evidence="12" key="1">
    <citation type="submission" date="2025-08" db="UniProtKB">
        <authorList>
            <consortium name="RefSeq"/>
        </authorList>
    </citation>
    <scope>IDENTIFICATION</scope>
</reference>
<dbReference type="GO" id="GO:0016020">
    <property type="term" value="C:membrane"/>
    <property type="evidence" value="ECO:0007669"/>
    <property type="project" value="UniProtKB-SubCell"/>
</dbReference>
<evidence type="ECO:0000313" key="12">
    <source>
        <dbReference type="RefSeq" id="XP_010934557.1"/>
    </source>
</evidence>
<proteinExistence type="inferred from homology"/>
<keyword evidence="8" id="KW-0407">Ion channel</keyword>
<evidence type="ECO:0000256" key="8">
    <source>
        <dbReference type="ARBA" id="ARBA00023303"/>
    </source>
</evidence>
<comment type="similarity">
    <text evidence="2">Belongs to the aromatic acid exporter (TC 2.A.85) family.</text>
</comment>
<keyword evidence="7 10" id="KW-0472">Membrane</keyword>
<keyword evidence="5 10" id="KW-1133">Transmembrane helix</keyword>